<reference evidence="2 3" key="1">
    <citation type="submission" date="2017-03" db="EMBL/GenBank/DDBJ databases">
        <title>Genomes of endolithic fungi from Antarctica.</title>
        <authorList>
            <person name="Coleine C."/>
            <person name="Masonjones S."/>
            <person name="Stajich J.E."/>
        </authorList>
    </citation>
    <scope>NUCLEOTIDE SEQUENCE [LARGE SCALE GENOMIC DNA]</scope>
    <source>
        <strain evidence="2 3">CCFEE 5184</strain>
    </source>
</reference>
<feature type="region of interest" description="Disordered" evidence="1">
    <location>
        <begin position="1"/>
        <end position="52"/>
    </location>
</feature>
<sequence>MMSQNDDASLSDDMLPQETEPSQESQAIDTTSIQKTLNQHKQNLKQRRRERQEAIEVAHDARIKKLQKLCERAKARHRETVRAIQRPKLELLLRLIEQKREIQTKIDDCVSQKEAAFMGTVHKFTLAIDARSAAME</sequence>
<proteinExistence type="predicted"/>
<evidence type="ECO:0000313" key="3">
    <source>
        <dbReference type="Proteomes" id="UP000309340"/>
    </source>
</evidence>
<dbReference type="AlphaFoldDB" id="A0A4U0XGF4"/>
<dbReference type="Proteomes" id="UP000309340">
    <property type="component" value="Unassembled WGS sequence"/>
</dbReference>
<dbReference type="EMBL" id="NAJQ01000201">
    <property type="protein sequence ID" value="TKA75177.1"/>
    <property type="molecule type" value="Genomic_DNA"/>
</dbReference>
<evidence type="ECO:0000256" key="1">
    <source>
        <dbReference type="SAM" id="MobiDB-lite"/>
    </source>
</evidence>
<organism evidence="2 3">
    <name type="scientific">Friedmanniomyces simplex</name>
    <dbReference type="NCBI Taxonomy" id="329884"/>
    <lineage>
        <taxon>Eukaryota</taxon>
        <taxon>Fungi</taxon>
        <taxon>Dikarya</taxon>
        <taxon>Ascomycota</taxon>
        <taxon>Pezizomycotina</taxon>
        <taxon>Dothideomycetes</taxon>
        <taxon>Dothideomycetidae</taxon>
        <taxon>Mycosphaerellales</taxon>
        <taxon>Teratosphaeriaceae</taxon>
        <taxon>Friedmanniomyces</taxon>
    </lineage>
</organism>
<feature type="compositionally biased region" description="Polar residues" evidence="1">
    <location>
        <begin position="19"/>
        <end position="41"/>
    </location>
</feature>
<protein>
    <submittedName>
        <fullName evidence="2">Uncharacterized protein</fullName>
    </submittedName>
</protein>
<dbReference type="OrthoDB" id="3868197at2759"/>
<keyword evidence="3" id="KW-1185">Reference proteome</keyword>
<accession>A0A4U0XGF4</accession>
<comment type="caution">
    <text evidence="2">The sequence shown here is derived from an EMBL/GenBank/DDBJ whole genome shotgun (WGS) entry which is preliminary data.</text>
</comment>
<gene>
    <name evidence="2" type="ORF">B0A55_05181</name>
</gene>
<name>A0A4U0XGF4_9PEZI</name>
<evidence type="ECO:0000313" key="2">
    <source>
        <dbReference type="EMBL" id="TKA75177.1"/>
    </source>
</evidence>